<evidence type="ECO:0000313" key="2">
    <source>
        <dbReference type="EMBL" id="EJW21513.1"/>
    </source>
</evidence>
<dbReference type="InterPro" id="IPR051690">
    <property type="entry name" value="PseI-like"/>
</dbReference>
<dbReference type="Pfam" id="PF03102">
    <property type="entry name" value="NeuB"/>
    <property type="match status" value="1"/>
</dbReference>
<dbReference type="eggNOG" id="COG2089">
    <property type="taxonomic scope" value="Bacteria"/>
</dbReference>
<keyword evidence="3" id="KW-1185">Reference proteome</keyword>
<dbReference type="InterPro" id="IPR036732">
    <property type="entry name" value="AFP_Neu5c_C_sf"/>
</dbReference>
<dbReference type="InterPro" id="IPR020030">
    <property type="entry name" value="Pseudaminic_synth_PseI"/>
</dbReference>
<dbReference type="SUPFAM" id="SSF51569">
    <property type="entry name" value="Aldolase"/>
    <property type="match status" value="1"/>
</dbReference>
<dbReference type="PANTHER" id="PTHR42966">
    <property type="entry name" value="N-ACETYLNEURAMINATE SYNTHASE"/>
    <property type="match status" value="1"/>
</dbReference>
<dbReference type="AlphaFoldDB" id="J9DHG7"/>
<dbReference type="Gene3D" id="3.20.20.70">
    <property type="entry name" value="Aldolase class I"/>
    <property type="match status" value="1"/>
</dbReference>
<dbReference type="CDD" id="cd11615">
    <property type="entry name" value="SAF_NeuB_like"/>
    <property type="match status" value="1"/>
</dbReference>
<evidence type="ECO:0000313" key="3">
    <source>
        <dbReference type="Proteomes" id="UP000004836"/>
    </source>
</evidence>
<dbReference type="NCBIfam" id="TIGR03586">
    <property type="entry name" value="PseI"/>
    <property type="match status" value="1"/>
</dbReference>
<dbReference type="Proteomes" id="UP000004836">
    <property type="component" value="Unassembled WGS sequence"/>
</dbReference>
<name>J9DHG7_9PROT</name>
<gene>
    <name evidence="2" type="ORF">IMCC14465_13090</name>
</gene>
<organism evidence="2 3">
    <name type="scientific">alpha proteobacterium IMCC14465</name>
    <dbReference type="NCBI Taxonomy" id="1220535"/>
    <lineage>
        <taxon>Bacteria</taxon>
        <taxon>Pseudomonadati</taxon>
        <taxon>Pseudomonadota</taxon>
        <taxon>Alphaproteobacteria</taxon>
        <taxon>PS1 clade</taxon>
    </lineage>
</organism>
<feature type="domain" description="AFP-like" evidence="1">
    <location>
        <begin position="284"/>
        <end position="342"/>
    </location>
</feature>
<dbReference type="InterPro" id="IPR057736">
    <property type="entry name" value="SAF_PseI/NeuA/NeuB"/>
</dbReference>
<dbReference type="InterPro" id="IPR013785">
    <property type="entry name" value="Aldolase_TIM"/>
</dbReference>
<dbReference type="GO" id="GO:0047444">
    <property type="term" value="F:N-acylneuraminate-9-phosphate synthase activity"/>
    <property type="evidence" value="ECO:0007669"/>
    <property type="project" value="TreeGrafter"/>
</dbReference>
<proteinExistence type="predicted"/>
<dbReference type="SMART" id="SM00858">
    <property type="entry name" value="SAF"/>
    <property type="match status" value="1"/>
</dbReference>
<dbReference type="PATRIC" id="fig|1220535.3.peg.1301"/>
<dbReference type="SUPFAM" id="SSF51269">
    <property type="entry name" value="AFP III-like domain"/>
    <property type="match status" value="1"/>
</dbReference>
<dbReference type="PANTHER" id="PTHR42966:SF2">
    <property type="entry name" value="PSEUDAMINIC ACID SYNTHASE"/>
    <property type="match status" value="1"/>
</dbReference>
<accession>J9DHG7</accession>
<dbReference type="InterPro" id="IPR013974">
    <property type="entry name" value="SAF"/>
</dbReference>
<dbReference type="EMBL" id="ALYF01000003">
    <property type="protein sequence ID" value="EJW21513.1"/>
    <property type="molecule type" value="Genomic_DNA"/>
</dbReference>
<dbReference type="PROSITE" id="PS50844">
    <property type="entry name" value="AFP_LIKE"/>
    <property type="match status" value="1"/>
</dbReference>
<dbReference type="InterPro" id="IPR006190">
    <property type="entry name" value="SAF_AFP_Neu5Ac"/>
</dbReference>
<evidence type="ECO:0000259" key="1">
    <source>
        <dbReference type="PROSITE" id="PS50844"/>
    </source>
</evidence>
<reference evidence="2 3" key="1">
    <citation type="journal article" date="2012" name="J. Bacteriol.">
        <title>Genome Sequence of Strain IMCC14465, Isolated from the East Sea, Belonging to the PS1 Clade of Alphaproteobacteria.</title>
        <authorList>
            <person name="Yang S.J."/>
            <person name="Kang I."/>
            <person name="Cho J.C."/>
        </authorList>
    </citation>
    <scope>NUCLEOTIDE SEQUENCE [LARGE SCALE GENOMIC DNA]</scope>
    <source>
        <strain evidence="2 3">IMCC14465</strain>
    </source>
</reference>
<dbReference type="Pfam" id="PF08666">
    <property type="entry name" value="SAF"/>
    <property type="match status" value="1"/>
</dbReference>
<dbReference type="OrthoDB" id="9781701at2"/>
<dbReference type="InterPro" id="IPR013132">
    <property type="entry name" value="PseI/NeuA/B-like_N"/>
</dbReference>
<comment type="caution">
    <text evidence="2">The sequence shown here is derived from an EMBL/GenBank/DDBJ whole genome shotgun (WGS) entry which is preliminary data.</text>
</comment>
<protein>
    <submittedName>
        <fullName evidence="2">NeuB protein</fullName>
    </submittedName>
</protein>
<sequence length="343" mass="37866">MMFPPNKRPYIIAELSGNHNGDINRAKQLIAEAAKAGANCVKLQTYTADTMTLQADTPDFTIKGGLWDGRTLWDLYEEAHTPFEWHAELFAHAATENITCISSPFDESAVDFLETLNCPFYKIASFEMTDLPLIRHIAKTGKPVIMSTGMATLHEIDRSIDILKTYGCRDIILLHCISGYPTPVDQSNLKLITTLQARYGDCVGLSDHTLGNMTALLATALGAKVIEKHFTIKREDGGPDAAFSMEPPELSALVKETTDAFQALGDGSVVRSDVEMANKGFRRSLYAARPIKAGEIFTTQNLRRVRPGFGLAPEYFDKLIGTPCRKDIGFAQPVELHHTDLET</sequence>
<dbReference type="GO" id="GO:0016051">
    <property type="term" value="P:carbohydrate biosynthetic process"/>
    <property type="evidence" value="ECO:0007669"/>
    <property type="project" value="InterPro"/>
</dbReference>
<dbReference type="Gene3D" id="3.90.1210.10">
    <property type="entry name" value="Antifreeze-like/N-acetylneuraminic acid synthase C-terminal domain"/>
    <property type="match status" value="1"/>
</dbReference>
<dbReference type="STRING" id="1220535.IMCC14465_13090"/>